<proteinExistence type="predicted"/>
<accession>A0AA37HV06</accession>
<keyword evidence="3" id="KW-1185">Reference proteome</keyword>
<dbReference type="AlphaFoldDB" id="A0AA37HV06"/>
<organism evidence="2 3">
    <name type="scientific">Methylobacterium gregans</name>
    <dbReference type="NCBI Taxonomy" id="374424"/>
    <lineage>
        <taxon>Bacteria</taxon>
        <taxon>Pseudomonadati</taxon>
        <taxon>Pseudomonadota</taxon>
        <taxon>Alphaproteobacteria</taxon>
        <taxon>Hyphomicrobiales</taxon>
        <taxon>Methylobacteriaceae</taxon>
        <taxon>Methylobacterium</taxon>
    </lineage>
</organism>
<reference evidence="2" key="2">
    <citation type="submission" date="2021-08" db="EMBL/GenBank/DDBJ databases">
        <authorList>
            <person name="Tani A."/>
            <person name="Ola A."/>
            <person name="Ogura Y."/>
            <person name="Katsura K."/>
            <person name="Hayashi T."/>
        </authorList>
    </citation>
    <scope>NUCLEOTIDE SEQUENCE</scope>
    <source>
        <strain evidence="2">NBRC 103626</strain>
    </source>
</reference>
<keyword evidence="1" id="KW-0472">Membrane</keyword>
<name>A0AA37HV06_9HYPH</name>
<sequence>MQQTEYGRTAANAPAHRVGEDVNDVDQVSSVTLLGLATAGAVVSLLLIRLVGG</sequence>
<keyword evidence="1" id="KW-1133">Transmembrane helix</keyword>
<protein>
    <submittedName>
        <fullName evidence="2">Uncharacterized protein</fullName>
    </submittedName>
</protein>
<gene>
    <name evidence="2" type="ORF">NBEOAGPD_5260</name>
</gene>
<dbReference type="Proteomes" id="UP001055108">
    <property type="component" value="Unassembled WGS sequence"/>
</dbReference>
<evidence type="ECO:0000256" key="1">
    <source>
        <dbReference type="SAM" id="Phobius"/>
    </source>
</evidence>
<dbReference type="EMBL" id="BPQM01000184">
    <property type="protein sequence ID" value="GJD82001.1"/>
    <property type="molecule type" value="Genomic_DNA"/>
</dbReference>
<keyword evidence="1" id="KW-0812">Transmembrane</keyword>
<evidence type="ECO:0000313" key="3">
    <source>
        <dbReference type="Proteomes" id="UP001055108"/>
    </source>
</evidence>
<comment type="caution">
    <text evidence="2">The sequence shown here is derived from an EMBL/GenBank/DDBJ whole genome shotgun (WGS) entry which is preliminary data.</text>
</comment>
<reference evidence="2" key="1">
    <citation type="journal article" date="2016" name="Front. Microbiol.">
        <title>Genome Sequence of the Piezophilic, Mesophilic Sulfate-Reducing Bacterium Desulfovibrio indicus J2T.</title>
        <authorList>
            <person name="Cao J."/>
            <person name="Maignien L."/>
            <person name="Shao Z."/>
            <person name="Alain K."/>
            <person name="Jebbar M."/>
        </authorList>
    </citation>
    <scope>NUCLEOTIDE SEQUENCE</scope>
    <source>
        <strain evidence="2">NBRC 103626</strain>
    </source>
</reference>
<dbReference type="RefSeq" id="WP_238307219.1">
    <property type="nucleotide sequence ID" value="NZ_BPQM01000184.1"/>
</dbReference>
<evidence type="ECO:0000313" key="2">
    <source>
        <dbReference type="EMBL" id="GJD82001.1"/>
    </source>
</evidence>
<feature type="transmembrane region" description="Helical" evidence="1">
    <location>
        <begin position="31"/>
        <end position="51"/>
    </location>
</feature>